<comment type="caution">
    <text evidence="6">The sequence shown here is derived from an EMBL/GenBank/DDBJ whole genome shotgun (WGS) entry which is preliminary data.</text>
</comment>
<sequence length="2026" mass="219065">MSRKWTAGAAAGIMVASLLVASPAAAAPPRPWQPPTTQAEKSVRTKPFAPRRQRVATVPEKAPPAVSWPAAGEASVSLRGTRARAGQLPVWVAGKGAGSAKVKVLDRAAADKAGVPGLLFTVDAGVARARLTVEVDYSSFRYAYGGDWASRLRLVELPACALSTPERAECRAGKPLPSRNAVKEGTLSAEVTASAAVLAAAAAPSGSSGDYSATPLARSSSWEVGGAAGDFSWSYEMDTPPALGGPEPDLDLRYNSGSVDGRTASTNNQPSWVGEGWDLSEGFVERRYKSCSDEITTTPKPFDMCWETDNAFLNLGDKTVELVKDATTGVWRLRNDDASKVERLTGATNGDNDGEYWKVTDRDGMQYFFGLNRLPGWASGNEVTNSTWSAPVFGNDSGEPCHASTFAASYCTQAWRWNLDYVVDSNGNAMSYFYTPVTNYYGRNRTASAGTAYHRDGYLSRIDYGQRSDTMYSAAAPMRVVFAVEERCAAGATCGTGAITKDTAKNWPDVPYDQQCNSGATCTDMFSPTFWTRKRLAGVTTKVLVSGTTYKDVDSWALGYQFREPGDGTSNLLWLSSLTRTGKVGGTAALPAVTFEGVQLENRVDAEEGIPPMIKWRLSDVYDEFGGHTRVNYSAKECTRSAPPTPDSNTKRCFPQYWTPEGALNPKLDWFHKYVAVQVLQDDQSGVAGIQQTDYEYLGGGAWHYDDNELTQTKYRTWSEWRGFARVKVTNGASGDIRSQNETLFYRGMDGDKLGSGTRNVTVTDSEGVAVADHEALAGQAREVITYDGPGGAVLDGEILDYWISAATATRGTNKAYLTGVSKSRNRLALAAGGWRRTEEQTAFDSYGLPYQVNDLGDTSRTDDDECVRLTYARDTSKMLINLKSREERVSVACTATPSRPADVLSDTRTFYDGSTTFGTAPTKGDETLTQELASYSGSTPVYVQSTRATYDIYGRTLDSFDALDRKTSTAFTPATGGPATSVTTTNPLGHAQTTTYETAWGDETSLVDANGRRTDLTYNPLGQLTAVWLPGQSKADSEPPSQKFSYLIRADAPTVVSSEAIRNDGSYDIEYAFYDGQLRQRQTQRPAPGGGRILTDTYYDSRGLKSRANTPYWNDGAAGTTLAMVSDNAVPAQHAYAYDGAARETTVIFRSFGAEKWRTLTTYGGDRVAITPPAGGTATTTVMDAAGQTTELRQHTGATPASGYDATRYTYTRGGEVSTVTDPVGNVWRYTYDLRGRKIKEEDPDKGTTSYTFDNADQILTATDARGRTVAHTYDALGRKTAQYEGSTAGTKMADWTWDTLAKGNPTAATRYVNGNAYTVAVNGYDLGYRPLGTTVTIPAAEGALAGSYRVNNGYTDTGQPLLVTYPAAGGLAAETLRYGYDAYGRLTTAQTGLSTLLTGATYTPYGEPSQYTLQATAGKQLVQTFTYDDATRKLSRAIVDRSVAPTRLADVTYGYDPSGNVTKIADGADVQCFTYDYLKRLSSAWTATNQCATGPSASVLGGPAPYWQAWTYDKTGNRLTETDHKANVTSSYTYPAAGGIRPHALTSVTTNGQTSSYEYDATGNTTSRPGQSLTWDVEGRLATVTENGKTSEYLYDAEGSRLIRREADTVTLYLGGTELELTKATNAVAATRFYQLGSVNAVRSSGGGLSFEAQDRLGTAQLSVDADDLAVTQRRFLPFGEPRGAVPASWPTEKGYIGGTVDGTGLTHLGAREYDPDLGRFISVDPVINHDDPQQMNAYAYSNNTPVTMHDPDGRWSYTPGGHYCDGCSGNKVNKPSKSKGKKKKSKKKKSYGGHFCDGCEYGGSGNHHYHPPRKKIYPADLRQHDNKIAAEARRLAREYAAKKKREEQAKKAKLAALKAKKQKWMECIALNRGMDGKCGSDPMPRKSDSLPKTLWKHGFLSWQLCSPTHMVCGKIKVQNGRISILSAVTTSPAEPSLYSLFPTVGLANKSSGREKKSYSGSYGRWGAGVGINPDGSINRQDWDVSVGTSIKGGLVGTENSGIKRFGGSLSRTWWSQCFIGSCK</sequence>
<dbReference type="InterPro" id="IPR050708">
    <property type="entry name" value="T6SS_VgrG/RHS"/>
</dbReference>
<keyword evidence="4" id="KW-0732">Signal</keyword>
<feature type="region of interest" description="Disordered" evidence="3">
    <location>
        <begin position="1769"/>
        <end position="1794"/>
    </location>
</feature>
<dbReference type="InterPro" id="IPR031325">
    <property type="entry name" value="RHS_repeat"/>
</dbReference>
<protein>
    <recommendedName>
        <fullName evidence="5">Teneurin-like YD-shell domain-containing protein</fullName>
    </recommendedName>
</protein>
<feature type="compositionally biased region" description="Basic residues" evidence="3">
    <location>
        <begin position="1777"/>
        <end position="1794"/>
    </location>
</feature>
<dbReference type="Proteomes" id="UP001144280">
    <property type="component" value="Unassembled WGS sequence"/>
</dbReference>
<dbReference type="NCBIfam" id="TIGR01643">
    <property type="entry name" value="YD_repeat_2x"/>
    <property type="match status" value="2"/>
</dbReference>
<evidence type="ECO:0000313" key="7">
    <source>
        <dbReference type="Proteomes" id="UP001144280"/>
    </source>
</evidence>
<reference evidence="6" key="1">
    <citation type="submission" date="2022-12" db="EMBL/GenBank/DDBJ databases">
        <title>New Phytohabitans aurantiacus sp. RD004123 nov., an actinomycete isolated from soil.</title>
        <authorList>
            <person name="Triningsih D.W."/>
            <person name="Harunari E."/>
            <person name="Igarashi Y."/>
        </authorList>
    </citation>
    <scope>NUCLEOTIDE SEQUENCE</scope>
    <source>
        <strain evidence="6">RD004123</strain>
    </source>
</reference>
<dbReference type="Gene3D" id="2.180.10.10">
    <property type="entry name" value="RHS repeat-associated core"/>
    <property type="match status" value="2"/>
</dbReference>
<dbReference type="PANTHER" id="PTHR32305:SF17">
    <property type="entry name" value="TRNA NUCLEASE WAPA"/>
    <property type="match status" value="1"/>
</dbReference>
<dbReference type="NCBIfam" id="TIGR03696">
    <property type="entry name" value="Rhs_assc_core"/>
    <property type="match status" value="1"/>
</dbReference>
<keyword evidence="2" id="KW-0175">Coiled coil</keyword>
<dbReference type="InterPro" id="IPR056823">
    <property type="entry name" value="TEN-like_YD-shell"/>
</dbReference>
<feature type="region of interest" description="Disordered" evidence="3">
    <location>
        <begin position="25"/>
        <end position="66"/>
    </location>
</feature>
<feature type="chain" id="PRO_5046889465" description="Teneurin-like YD-shell domain-containing protein" evidence="4">
    <location>
        <begin position="27"/>
        <end position="2026"/>
    </location>
</feature>
<dbReference type="EMBL" id="BSDI01000011">
    <property type="protein sequence ID" value="GLH97519.1"/>
    <property type="molecule type" value="Genomic_DNA"/>
</dbReference>
<evidence type="ECO:0000256" key="3">
    <source>
        <dbReference type="SAM" id="MobiDB-lite"/>
    </source>
</evidence>
<dbReference type="InterPro" id="IPR006530">
    <property type="entry name" value="YD"/>
</dbReference>
<name>A0ABQ5QTH6_9ACTN</name>
<evidence type="ECO:0000313" key="6">
    <source>
        <dbReference type="EMBL" id="GLH97519.1"/>
    </source>
</evidence>
<proteinExistence type="predicted"/>
<organism evidence="6 7">
    <name type="scientific">Phytohabitans aurantiacus</name>
    <dbReference type="NCBI Taxonomy" id="3016789"/>
    <lineage>
        <taxon>Bacteria</taxon>
        <taxon>Bacillati</taxon>
        <taxon>Actinomycetota</taxon>
        <taxon>Actinomycetes</taxon>
        <taxon>Micromonosporales</taxon>
        <taxon>Micromonosporaceae</taxon>
    </lineage>
</organism>
<gene>
    <name evidence="6" type="ORF">Pa4123_27940</name>
</gene>
<dbReference type="RefSeq" id="WP_281895481.1">
    <property type="nucleotide sequence ID" value="NZ_BSDI01000011.1"/>
</dbReference>
<evidence type="ECO:0000256" key="1">
    <source>
        <dbReference type="ARBA" id="ARBA00022737"/>
    </source>
</evidence>
<dbReference type="PANTHER" id="PTHR32305">
    <property type="match status" value="1"/>
</dbReference>
<dbReference type="InterPro" id="IPR022385">
    <property type="entry name" value="Rhs_assc_core"/>
</dbReference>
<feature type="signal peptide" evidence="4">
    <location>
        <begin position="1"/>
        <end position="26"/>
    </location>
</feature>
<dbReference type="Pfam" id="PF25023">
    <property type="entry name" value="TEN_YD-shell"/>
    <property type="match status" value="1"/>
</dbReference>
<evidence type="ECO:0000256" key="2">
    <source>
        <dbReference type="SAM" id="Coils"/>
    </source>
</evidence>
<feature type="coiled-coil region" evidence="2">
    <location>
        <begin position="1832"/>
        <end position="1863"/>
    </location>
</feature>
<keyword evidence="1" id="KW-0677">Repeat</keyword>
<dbReference type="Pfam" id="PF05593">
    <property type="entry name" value="RHS_repeat"/>
    <property type="match status" value="1"/>
</dbReference>
<accession>A0ABQ5QTH6</accession>
<evidence type="ECO:0000256" key="4">
    <source>
        <dbReference type="SAM" id="SignalP"/>
    </source>
</evidence>
<evidence type="ECO:0000259" key="5">
    <source>
        <dbReference type="Pfam" id="PF25023"/>
    </source>
</evidence>
<keyword evidence="7" id="KW-1185">Reference proteome</keyword>
<feature type="domain" description="Teneurin-like YD-shell" evidence="5">
    <location>
        <begin position="1511"/>
        <end position="1749"/>
    </location>
</feature>